<protein>
    <submittedName>
        <fullName evidence="2">Uncharacterized protein</fullName>
    </submittedName>
</protein>
<dbReference type="EMBL" id="CP054698">
    <property type="protein sequence ID" value="QMS92401.1"/>
    <property type="molecule type" value="Genomic_DNA"/>
</dbReference>
<accession>A0A7D7QNB1</accession>
<dbReference type="KEGG" id="ned:HUN01_34220"/>
<dbReference type="RefSeq" id="WP_181929886.1">
    <property type="nucleotide sequence ID" value="NZ_CP054698.1"/>
</dbReference>
<feature type="region of interest" description="Disordered" evidence="1">
    <location>
        <begin position="56"/>
        <end position="87"/>
    </location>
</feature>
<evidence type="ECO:0000256" key="1">
    <source>
        <dbReference type="SAM" id="MobiDB-lite"/>
    </source>
</evidence>
<evidence type="ECO:0000313" key="2">
    <source>
        <dbReference type="EMBL" id="QMS92401.1"/>
    </source>
</evidence>
<evidence type="ECO:0000313" key="3">
    <source>
        <dbReference type="Proteomes" id="UP000514713"/>
    </source>
</evidence>
<sequence length="109" mass="12800">MSKFQIDIDFSNIDLASLETEDDFEREARILLPKVLVKLGESVGEKTWEELQQKLQGTGGKLKSSPSEKRKFIQETGRTYQRNASKRERQELEDYIVEELRQHKQQRST</sequence>
<reference evidence="3" key="1">
    <citation type="submission" date="2020-06" db="EMBL/GenBank/DDBJ databases">
        <title>Nostoc edaphicum CCNP1411 genome.</title>
        <authorList>
            <person name="Fidor A."/>
            <person name="Grabski M."/>
            <person name="Gawor J."/>
            <person name="Gromadka R."/>
            <person name="Wegrzyn G."/>
            <person name="Mazur-Marzec H."/>
        </authorList>
    </citation>
    <scope>NUCLEOTIDE SEQUENCE [LARGE SCALE GENOMIC DNA]</scope>
    <source>
        <strain evidence="3">CCNP1411</strain>
    </source>
</reference>
<dbReference type="Proteomes" id="UP000514713">
    <property type="component" value="Chromosome"/>
</dbReference>
<name>A0A7D7QNB1_9NOSO</name>
<keyword evidence="3" id="KW-1185">Reference proteome</keyword>
<dbReference type="AlphaFoldDB" id="A0A7D7QNB1"/>
<organism evidence="2 3">
    <name type="scientific">Nostoc edaphicum CCNP1411</name>
    <dbReference type="NCBI Taxonomy" id="1472755"/>
    <lineage>
        <taxon>Bacteria</taxon>
        <taxon>Bacillati</taxon>
        <taxon>Cyanobacteriota</taxon>
        <taxon>Cyanophyceae</taxon>
        <taxon>Nostocales</taxon>
        <taxon>Nostocaceae</taxon>
        <taxon>Nostoc</taxon>
    </lineage>
</organism>
<gene>
    <name evidence="2" type="ORF">HUN01_34220</name>
</gene>
<proteinExistence type="predicted"/>